<evidence type="ECO:0000256" key="6">
    <source>
        <dbReference type="SAM" id="Phobius"/>
    </source>
</evidence>
<sequence>MFYRLLFNSTTYLTILLALVAIVGDYIVYHTKLHFFQALFDNTTHALIGALSWFMVCLHFKSSSAFYTLLEVAACAFVASLIDLDHFVAARSLNFEDATNLKQRPPLHCSTFPLVICLPLLMLSYVLYLPSLKRSILIVLTAFVSHHTRDATRRGFWLYPYGSTPPIPYGIYVLITCMIPHLIRLLYTMLKKNDISVSYDF</sequence>
<keyword evidence="5 6" id="KW-0472">Membrane</keyword>
<feature type="transmembrane region" description="Helical" evidence="6">
    <location>
        <begin position="167"/>
        <end position="187"/>
    </location>
</feature>
<feature type="transmembrane region" description="Helical" evidence="6">
    <location>
        <begin position="43"/>
        <end position="61"/>
    </location>
</feature>
<dbReference type="InterPro" id="IPR026572">
    <property type="entry name" value="TMEM267"/>
</dbReference>
<feature type="transmembrane region" description="Helical" evidence="6">
    <location>
        <begin position="12"/>
        <end position="31"/>
    </location>
</feature>
<keyword evidence="3 6" id="KW-0812">Transmembrane</keyword>
<comment type="subcellular location">
    <subcellularLocation>
        <location evidence="1">Membrane</location>
        <topology evidence="1">Multi-pass membrane protein</topology>
    </subcellularLocation>
</comment>
<dbReference type="Proteomes" id="UP001162164">
    <property type="component" value="Unassembled WGS sequence"/>
</dbReference>
<evidence type="ECO:0000256" key="2">
    <source>
        <dbReference type="ARBA" id="ARBA00013977"/>
    </source>
</evidence>
<evidence type="ECO:0000256" key="4">
    <source>
        <dbReference type="ARBA" id="ARBA00022989"/>
    </source>
</evidence>
<evidence type="ECO:0000256" key="3">
    <source>
        <dbReference type="ARBA" id="ARBA00022692"/>
    </source>
</evidence>
<name>A0ABQ9K6X1_9CUCU</name>
<accession>A0ABQ9K6X1</accession>
<feature type="transmembrane region" description="Helical" evidence="6">
    <location>
        <begin position="109"/>
        <end position="128"/>
    </location>
</feature>
<evidence type="ECO:0000256" key="5">
    <source>
        <dbReference type="ARBA" id="ARBA00023136"/>
    </source>
</evidence>
<dbReference type="EMBL" id="JAPWTJ010000009">
    <property type="protein sequence ID" value="KAJ8985766.1"/>
    <property type="molecule type" value="Genomic_DNA"/>
</dbReference>
<proteinExistence type="predicted"/>
<protein>
    <recommendedName>
        <fullName evidence="2">Transmembrane protein 267</fullName>
    </recommendedName>
</protein>
<reference evidence="7" key="1">
    <citation type="journal article" date="2023" name="Insect Mol. Biol.">
        <title>Genome sequencing provides insights into the evolution of gene families encoding plant cell wall-degrading enzymes in longhorned beetles.</title>
        <authorList>
            <person name="Shin N.R."/>
            <person name="Okamura Y."/>
            <person name="Kirsch R."/>
            <person name="Pauchet Y."/>
        </authorList>
    </citation>
    <scope>NUCLEOTIDE SEQUENCE</scope>
    <source>
        <strain evidence="7">MMC_N1</strain>
    </source>
</reference>
<evidence type="ECO:0000256" key="1">
    <source>
        <dbReference type="ARBA" id="ARBA00004141"/>
    </source>
</evidence>
<evidence type="ECO:0000313" key="8">
    <source>
        <dbReference type="Proteomes" id="UP001162164"/>
    </source>
</evidence>
<keyword evidence="4 6" id="KW-1133">Transmembrane helix</keyword>
<dbReference type="PANTHER" id="PTHR13628">
    <property type="entry name" value="TRANSMEMBRANE PROTEIN 267"/>
    <property type="match status" value="1"/>
</dbReference>
<keyword evidence="8" id="KW-1185">Reference proteome</keyword>
<organism evidence="7 8">
    <name type="scientific">Molorchus minor</name>
    <dbReference type="NCBI Taxonomy" id="1323400"/>
    <lineage>
        <taxon>Eukaryota</taxon>
        <taxon>Metazoa</taxon>
        <taxon>Ecdysozoa</taxon>
        <taxon>Arthropoda</taxon>
        <taxon>Hexapoda</taxon>
        <taxon>Insecta</taxon>
        <taxon>Pterygota</taxon>
        <taxon>Neoptera</taxon>
        <taxon>Endopterygota</taxon>
        <taxon>Coleoptera</taxon>
        <taxon>Polyphaga</taxon>
        <taxon>Cucujiformia</taxon>
        <taxon>Chrysomeloidea</taxon>
        <taxon>Cerambycidae</taxon>
        <taxon>Lamiinae</taxon>
        <taxon>Monochamini</taxon>
        <taxon>Molorchus</taxon>
    </lineage>
</organism>
<evidence type="ECO:0000313" key="7">
    <source>
        <dbReference type="EMBL" id="KAJ8985766.1"/>
    </source>
</evidence>
<gene>
    <name evidence="7" type="ORF">NQ317_014419</name>
</gene>
<comment type="caution">
    <text evidence="7">The sequence shown here is derived from an EMBL/GenBank/DDBJ whole genome shotgun (WGS) entry which is preliminary data.</text>
</comment>
<dbReference type="PANTHER" id="PTHR13628:SF1">
    <property type="entry name" value="TRANSMEMBRANE PROTEIN 267"/>
    <property type="match status" value="1"/>
</dbReference>